<evidence type="ECO:0000313" key="1">
    <source>
        <dbReference type="EMBL" id="PXF41607.1"/>
    </source>
</evidence>
<keyword evidence="2" id="KW-1185">Reference proteome</keyword>
<reference evidence="1 2" key="1">
    <citation type="journal article" date="2018" name="Mol. Biol. Evol.">
        <title>Analysis of the draft genome of the red seaweed Gracilariopsis chorda provides insights into genome size evolution in Rhodophyta.</title>
        <authorList>
            <person name="Lee J."/>
            <person name="Yang E.C."/>
            <person name="Graf L."/>
            <person name="Yang J.H."/>
            <person name="Qiu H."/>
            <person name="Zel Zion U."/>
            <person name="Chan C.X."/>
            <person name="Stephens T.G."/>
            <person name="Weber A.P.M."/>
            <person name="Boo G.H."/>
            <person name="Boo S.M."/>
            <person name="Kim K.M."/>
            <person name="Shin Y."/>
            <person name="Jung M."/>
            <person name="Lee S.J."/>
            <person name="Yim H.S."/>
            <person name="Lee J.H."/>
            <person name="Bhattacharya D."/>
            <person name="Yoon H.S."/>
        </authorList>
    </citation>
    <scope>NUCLEOTIDE SEQUENCE [LARGE SCALE GENOMIC DNA]</scope>
    <source>
        <strain evidence="1 2">SKKU-2015</strain>
        <tissue evidence="1">Whole body</tissue>
    </source>
</reference>
<proteinExistence type="predicted"/>
<dbReference type="Proteomes" id="UP000247409">
    <property type="component" value="Unassembled WGS sequence"/>
</dbReference>
<organism evidence="1 2">
    <name type="scientific">Gracilariopsis chorda</name>
    <dbReference type="NCBI Taxonomy" id="448386"/>
    <lineage>
        <taxon>Eukaryota</taxon>
        <taxon>Rhodophyta</taxon>
        <taxon>Florideophyceae</taxon>
        <taxon>Rhodymeniophycidae</taxon>
        <taxon>Gracilariales</taxon>
        <taxon>Gracilariaceae</taxon>
        <taxon>Gracilariopsis</taxon>
    </lineage>
</organism>
<evidence type="ECO:0000313" key="2">
    <source>
        <dbReference type="Proteomes" id="UP000247409"/>
    </source>
</evidence>
<dbReference type="EMBL" id="NBIV01000206">
    <property type="protein sequence ID" value="PXF41607.1"/>
    <property type="molecule type" value="Genomic_DNA"/>
</dbReference>
<comment type="caution">
    <text evidence="1">The sequence shown here is derived from an EMBL/GenBank/DDBJ whole genome shotgun (WGS) entry which is preliminary data.</text>
</comment>
<dbReference type="AlphaFoldDB" id="A0A2V3IHQ0"/>
<gene>
    <name evidence="1" type="ORF">BWQ96_08673</name>
</gene>
<accession>A0A2V3IHQ0</accession>
<protein>
    <submittedName>
        <fullName evidence="1">Uncharacterized protein</fullName>
    </submittedName>
</protein>
<name>A0A2V3IHQ0_9FLOR</name>
<sequence length="142" mass="15659">MAVLAQKEVEWLIELCIELKMEIASRTCRKKTAVKRLCPGKDSGDIQDLPTGRTGDHEHVEEVKQCVPSEPVRFQISSPQNTGRYLTEQNLKPTRIALPPRGSHATPIAHYCQPKQCSSDHVFMSASDVPSVSGSASAIFQT</sequence>